<dbReference type="Proteomes" id="UP001310594">
    <property type="component" value="Unassembled WGS sequence"/>
</dbReference>
<feature type="region of interest" description="Disordered" evidence="1">
    <location>
        <begin position="187"/>
        <end position="215"/>
    </location>
</feature>
<evidence type="ECO:0000313" key="2">
    <source>
        <dbReference type="EMBL" id="KAK5695407.1"/>
    </source>
</evidence>
<accession>A0AAN7W101</accession>
<evidence type="ECO:0000313" key="3">
    <source>
        <dbReference type="Proteomes" id="UP001310594"/>
    </source>
</evidence>
<comment type="caution">
    <text evidence="2">The sequence shown here is derived from an EMBL/GenBank/DDBJ whole genome shotgun (WGS) entry which is preliminary data.</text>
</comment>
<feature type="compositionally biased region" description="Low complexity" evidence="1">
    <location>
        <begin position="10"/>
        <end position="32"/>
    </location>
</feature>
<feature type="region of interest" description="Disordered" evidence="1">
    <location>
        <begin position="233"/>
        <end position="291"/>
    </location>
</feature>
<protein>
    <submittedName>
        <fullName evidence="2">Uncharacterized protein</fullName>
    </submittedName>
</protein>
<name>A0AAN7W101_9PEZI</name>
<proteinExistence type="predicted"/>
<feature type="compositionally biased region" description="Low complexity" evidence="1">
    <location>
        <begin position="262"/>
        <end position="272"/>
    </location>
</feature>
<dbReference type="EMBL" id="JAVRQU010000014">
    <property type="protein sequence ID" value="KAK5695407.1"/>
    <property type="molecule type" value="Genomic_DNA"/>
</dbReference>
<dbReference type="AlphaFoldDB" id="A0AAN7W101"/>
<gene>
    <name evidence="2" type="ORF">LTR97_008913</name>
</gene>
<organism evidence="2 3">
    <name type="scientific">Elasticomyces elasticus</name>
    <dbReference type="NCBI Taxonomy" id="574655"/>
    <lineage>
        <taxon>Eukaryota</taxon>
        <taxon>Fungi</taxon>
        <taxon>Dikarya</taxon>
        <taxon>Ascomycota</taxon>
        <taxon>Pezizomycotina</taxon>
        <taxon>Dothideomycetes</taxon>
        <taxon>Dothideomycetidae</taxon>
        <taxon>Mycosphaerellales</taxon>
        <taxon>Teratosphaeriaceae</taxon>
        <taxon>Elasticomyces</taxon>
    </lineage>
</organism>
<evidence type="ECO:0000256" key="1">
    <source>
        <dbReference type="SAM" id="MobiDB-lite"/>
    </source>
</evidence>
<feature type="region of interest" description="Disordered" evidence="1">
    <location>
        <begin position="1"/>
        <end position="34"/>
    </location>
</feature>
<reference evidence="2" key="1">
    <citation type="submission" date="2023-08" db="EMBL/GenBank/DDBJ databases">
        <title>Black Yeasts Isolated from many extreme environments.</title>
        <authorList>
            <person name="Coleine C."/>
            <person name="Stajich J.E."/>
            <person name="Selbmann L."/>
        </authorList>
    </citation>
    <scope>NUCLEOTIDE SEQUENCE</scope>
    <source>
        <strain evidence="2">CCFEE 5810</strain>
    </source>
</reference>
<feature type="compositionally biased region" description="Polar residues" evidence="1">
    <location>
        <begin position="194"/>
        <end position="215"/>
    </location>
</feature>
<sequence length="373" mass="41088">MAQFNLYQINSTQPTTSQFNSSTSNGTSGQGNDKCCQDHAMNDIGTVGTSSEQYTWGNKQFENDHQALSDAGAFYRDDALKATSVEQQGEPNEHKPQVPQKSEVADYKVADYELVGYGVEDYEVSNYEIADYDLQQDEPNEHIRYTPRSNNLTDYDLQQAGPFDTDSAPPDVATRAHISMAVSTEYDLPAPTAETPSARSTITSGMSGGRTQSARDQGLAAVPLLMSARNVTVKVESPQDSRTGWKRKAQDEDCDDEEIKPSPKISKILKSPKTPKRNGSRQTKQNDRHSQEYNTLVNFDCGRAELQVSHATDAAKAAITKLTQRHAKYTKVIKKPGNEEELRQTLAVEAELIKQLETISEAVTAVLDALLGS</sequence>